<keyword evidence="5" id="KW-0328">Glycosyltransferase</keyword>
<sequence length="804" mass="85985">MTTVERMVYQARTVSSSSSSPRAAHKASTSHRAPKRGQNAPKGPKKRTNRKKGLWWKILLGVLGGLLAIGIGLFTYLYVTTDIPQPEKVAIAEKTTVYYNDGTTEIGSFSEQNREIIDCSVLPDYVGNAIVASEDRSFYRNGGIDIMGMARALYNNLTTGSRQGGSTITQQYAERYYLGDTTSYSGKIREAILAMKIANSQDKQQVLCNYMNTIYLGRGAYGLQAAAKAYFGKEAKDLTVDEAAMIAGIIPAPSMWDPAVNPEQAKSRFTRVIGIMREDGYITGQQASEAKFPETKPVSVSNDLAGPNGYLLTTVENELVASKAFTKDELETGGYKIVSTLDPNMQKIMQTVGDDRPEGMPESIQVGGIALDQKTGSVKAIYGGSDYLKHQLNNATQANFQPGSTMKPFGLLGAAMDDVNFNTMFNGNSPERFETTPGTWAEVPNALNMSWGTINLKQATANSVNTVFMNVNQHLTPKKFAQIAHDAGITGDIQEDTLYNILGINSLTVWDLAQGHSTIANDGTKNTLHIVDRVLKGDKEMYKPNLGTKQVFDANDCMLVQNAMLGTTQYGTAAGTAATLGRQVAGKSGTANDETAASFVGYTPSLMNVWAIWNPGENGESQIVPEFAGYGVSSTGYPSHLFTEFMAQALAGQPAETFATPVDNGKIGGPNGDWGLGGQRYVPSTNNGTQQRQQNEQQQDSQNKQESNDSNTSNESSNNGDAKQNEQQQTTPENTKSPEQSQPENGNTNGDSGGGTGGNNGSNNGSNNNGSNSGDSGNSGNQNGNGGGNSGGQNNTGNGEQSQR</sequence>
<keyword evidence="10" id="KW-0511">Multifunctional enzyme</keyword>
<dbReference type="GO" id="GO:0009252">
    <property type="term" value="P:peptidoglycan biosynthetic process"/>
    <property type="evidence" value="ECO:0007669"/>
    <property type="project" value="UniProtKB-KW"/>
</dbReference>
<evidence type="ECO:0000256" key="14">
    <source>
        <dbReference type="SAM" id="MobiDB-lite"/>
    </source>
</evidence>
<dbReference type="PANTHER" id="PTHR32282">
    <property type="entry name" value="BINDING PROTEIN TRANSPEPTIDASE, PUTATIVE-RELATED"/>
    <property type="match status" value="1"/>
</dbReference>
<evidence type="ECO:0000256" key="3">
    <source>
        <dbReference type="ARBA" id="ARBA00022645"/>
    </source>
</evidence>
<evidence type="ECO:0000256" key="8">
    <source>
        <dbReference type="ARBA" id="ARBA00022960"/>
    </source>
</evidence>
<keyword evidence="8" id="KW-0133">Cell shape</keyword>
<dbReference type="FunFam" id="1.10.3810.10:FF:000001">
    <property type="entry name" value="Penicillin-binding protein 1A"/>
    <property type="match status" value="1"/>
</dbReference>
<dbReference type="GO" id="GO:0030288">
    <property type="term" value="C:outer membrane-bounded periplasmic space"/>
    <property type="evidence" value="ECO:0007669"/>
    <property type="project" value="TreeGrafter"/>
</dbReference>
<comment type="catalytic activity">
    <reaction evidence="13">
        <text>[GlcNAc-(1-&gt;4)-Mur2Ac(oyl-L-Ala-gamma-D-Glu-L-Lys-D-Ala-D-Ala)](n)-di-trans,octa-cis-undecaprenyl diphosphate + beta-D-GlcNAc-(1-&gt;4)-Mur2Ac(oyl-L-Ala-gamma-D-Glu-L-Lys-D-Ala-D-Ala)-di-trans,octa-cis-undecaprenyl diphosphate = [GlcNAc-(1-&gt;4)-Mur2Ac(oyl-L-Ala-gamma-D-Glu-L-Lys-D-Ala-D-Ala)](n+1)-di-trans,octa-cis-undecaprenyl diphosphate + di-trans,octa-cis-undecaprenyl diphosphate + H(+)</text>
        <dbReference type="Rhea" id="RHEA:23708"/>
        <dbReference type="Rhea" id="RHEA-COMP:9602"/>
        <dbReference type="Rhea" id="RHEA-COMP:9603"/>
        <dbReference type="ChEBI" id="CHEBI:15378"/>
        <dbReference type="ChEBI" id="CHEBI:58405"/>
        <dbReference type="ChEBI" id="CHEBI:60033"/>
        <dbReference type="ChEBI" id="CHEBI:78435"/>
        <dbReference type="EC" id="2.4.99.28"/>
    </reaction>
</comment>
<evidence type="ECO:0000256" key="5">
    <source>
        <dbReference type="ARBA" id="ARBA00022676"/>
    </source>
</evidence>
<feature type="compositionally biased region" description="Low complexity" evidence="14">
    <location>
        <begin position="792"/>
        <end position="804"/>
    </location>
</feature>
<dbReference type="InterPro" id="IPR023346">
    <property type="entry name" value="Lysozyme-like_dom_sf"/>
</dbReference>
<evidence type="ECO:0000256" key="12">
    <source>
        <dbReference type="ARBA" id="ARBA00034000"/>
    </source>
</evidence>
<feature type="region of interest" description="Disordered" evidence="14">
    <location>
        <begin position="1"/>
        <end position="49"/>
    </location>
</feature>
<evidence type="ECO:0000256" key="9">
    <source>
        <dbReference type="ARBA" id="ARBA00022984"/>
    </source>
</evidence>
<evidence type="ECO:0000256" key="1">
    <source>
        <dbReference type="ARBA" id="ARBA00007090"/>
    </source>
</evidence>
<dbReference type="InterPro" id="IPR001460">
    <property type="entry name" value="PCN-bd_Tpept"/>
</dbReference>
<dbReference type="GO" id="GO:0008360">
    <property type="term" value="P:regulation of cell shape"/>
    <property type="evidence" value="ECO:0007669"/>
    <property type="project" value="UniProtKB-KW"/>
</dbReference>
<evidence type="ECO:0000256" key="11">
    <source>
        <dbReference type="ARBA" id="ARBA00023316"/>
    </source>
</evidence>
<dbReference type="AlphaFoldDB" id="A0AB34T9Y3"/>
<dbReference type="Pfam" id="PF00912">
    <property type="entry name" value="Transgly"/>
    <property type="match status" value="1"/>
</dbReference>
<dbReference type="InterPro" id="IPR036950">
    <property type="entry name" value="PBP_transglycosylase"/>
</dbReference>
<keyword evidence="3" id="KW-0121">Carboxypeptidase</keyword>
<feature type="compositionally biased region" description="Gly residues" evidence="14">
    <location>
        <begin position="666"/>
        <end position="678"/>
    </location>
</feature>
<gene>
    <name evidence="18" type="ORF">BAAM0483_03075</name>
</gene>
<dbReference type="InterPro" id="IPR001264">
    <property type="entry name" value="Glyco_trans_51"/>
</dbReference>
<dbReference type="InterPro" id="IPR050396">
    <property type="entry name" value="Glycosyltr_51/Transpeptidase"/>
</dbReference>
<evidence type="ECO:0000259" key="16">
    <source>
        <dbReference type="Pfam" id="PF00905"/>
    </source>
</evidence>
<keyword evidence="4" id="KW-0645">Protease</keyword>
<dbReference type="SUPFAM" id="SSF56601">
    <property type="entry name" value="beta-lactamase/transpeptidase-like"/>
    <property type="match status" value="1"/>
</dbReference>
<dbReference type="GO" id="GO:0006508">
    <property type="term" value="P:proteolysis"/>
    <property type="evidence" value="ECO:0007669"/>
    <property type="project" value="UniProtKB-KW"/>
</dbReference>
<dbReference type="PANTHER" id="PTHR32282:SF34">
    <property type="entry name" value="PENICILLIN-BINDING PROTEIN 1A"/>
    <property type="match status" value="1"/>
</dbReference>
<evidence type="ECO:0000313" key="19">
    <source>
        <dbReference type="Proteomes" id="UP000037239"/>
    </source>
</evidence>
<name>A0AB34T9Y3_9BIFI</name>
<feature type="compositionally biased region" description="Basic residues" evidence="14">
    <location>
        <begin position="23"/>
        <end position="35"/>
    </location>
</feature>
<feature type="region of interest" description="Disordered" evidence="14">
    <location>
        <begin position="661"/>
        <end position="804"/>
    </location>
</feature>
<dbReference type="Pfam" id="PF00905">
    <property type="entry name" value="Transpeptidase"/>
    <property type="match status" value="1"/>
</dbReference>
<evidence type="ECO:0000259" key="17">
    <source>
        <dbReference type="Pfam" id="PF00912"/>
    </source>
</evidence>
<feature type="domain" description="Penicillin-binding protein transpeptidase" evidence="16">
    <location>
        <begin position="369"/>
        <end position="612"/>
    </location>
</feature>
<feature type="transmembrane region" description="Helical" evidence="15">
    <location>
        <begin position="54"/>
        <end position="79"/>
    </location>
</feature>
<evidence type="ECO:0000256" key="13">
    <source>
        <dbReference type="ARBA" id="ARBA00049902"/>
    </source>
</evidence>
<comment type="catalytic activity">
    <reaction evidence="12">
        <text>Preferential cleavage: (Ac)2-L-Lys-D-Ala-|-D-Ala. Also transpeptidation of peptidyl-alanyl moieties that are N-acyl substituents of D-alanine.</text>
        <dbReference type="EC" id="3.4.16.4"/>
    </reaction>
</comment>
<dbReference type="EMBL" id="AWFK01000004">
    <property type="protein sequence ID" value="KOA50965.1"/>
    <property type="molecule type" value="Genomic_DNA"/>
</dbReference>
<evidence type="ECO:0000256" key="6">
    <source>
        <dbReference type="ARBA" id="ARBA00022679"/>
    </source>
</evidence>
<dbReference type="GO" id="GO:0009002">
    <property type="term" value="F:serine-type D-Ala-D-Ala carboxypeptidase activity"/>
    <property type="evidence" value="ECO:0007669"/>
    <property type="project" value="UniProtKB-EC"/>
</dbReference>
<evidence type="ECO:0000313" key="18">
    <source>
        <dbReference type="EMBL" id="KOA50965.1"/>
    </source>
</evidence>
<dbReference type="Proteomes" id="UP000037239">
    <property type="component" value="Unassembled WGS sequence"/>
</dbReference>
<comment type="similarity">
    <text evidence="1">In the C-terminal section; belongs to the transpeptidase family.</text>
</comment>
<dbReference type="GO" id="GO:0008658">
    <property type="term" value="F:penicillin binding"/>
    <property type="evidence" value="ECO:0007669"/>
    <property type="project" value="InterPro"/>
</dbReference>
<organism evidence="18 19">
    <name type="scientific">Bifidobacterium animalis subsp. animalis MCC 0483</name>
    <dbReference type="NCBI Taxonomy" id="1365955"/>
    <lineage>
        <taxon>Bacteria</taxon>
        <taxon>Bacillati</taxon>
        <taxon>Actinomycetota</taxon>
        <taxon>Actinomycetes</taxon>
        <taxon>Bifidobacteriales</taxon>
        <taxon>Bifidobacteriaceae</taxon>
        <taxon>Bifidobacterium</taxon>
    </lineage>
</organism>
<evidence type="ECO:0000256" key="2">
    <source>
        <dbReference type="ARBA" id="ARBA00007739"/>
    </source>
</evidence>
<keyword evidence="9" id="KW-0573">Peptidoglycan synthesis</keyword>
<dbReference type="SUPFAM" id="SSF53955">
    <property type="entry name" value="Lysozyme-like"/>
    <property type="match status" value="1"/>
</dbReference>
<feature type="compositionally biased region" description="Low complexity" evidence="14">
    <location>
        <begin position="684"/>
        <end position="735"/>
    </location>
</feature>
<keyword evidence="15" id="KW-0812">Transmembrane</keyword>
<keyword evidence="6" id="KW-0808">Transferase</keyword>
<accession>A0AB34T9Y3</accession>
<comment type="caution">
    <text evidence="18">The sequence shown here is derived from an EMBL/GenBank/DDBJ whole genome shotgun (WGS) entry which is preliminary data.</text>
</comment>
<evidence type="ECO:0000256" key="7">
    <source>
        <dbReference type="ARBA" id="ARBA00022801"/>
    </source>
</evidence>
<protein>
    <submittedName>
        <fullName evidence="18">Penicillin-binding protein</fullName>
    </submittedName>
</protein>
<dbReference type="GO" id="GO:0008955">
    <property type="term" value="F:peptidoglycan glycosyltransferase activity"/>
    <property type="evidence" value="ECO:0007669"/>
    <property type="project" value="UniProtKB-EC"/>
</dbReference>
<feature type="compositionally biased region" description="Low complexity" evidence="14">
    <location>
        <begin position="761"/>
        <end position="782"/>
    </location>
</feature>
<proteinExistence type="inferred from homology"/>
<dbReference type="Gene3D" id="3.40.710.10">
    <property type="entry name" value="DD-peptidase/beta-lactamase superfamily"/>
    <property type="match status" value="1"/>
</dbReference>
<keyword evidence="11" id="KW-0961">Cell wall biogenesis/degradation</keyword>
<comment type="similarity">
    <text evidence="2">In the N-terminal section; belongs to the glycosyltransferase 51 family.</text>
</comment>
<dbReference type="GO" id="GO:0071555">
    <property type="term" value="P:cell wall organization"/>
    <property type="evidence" value="ECO:0007669"/>
    <property type="project" value="UniProtKB-KW"/>
</dbReference>
<evidence type="ECO:0000256" key="4">
    <source>
        <dbReference type="ARBA" id="ARBA00022670"/>
    </source>
</evidence>
<keyword evidence="15" id="KW-1133">Transmembrane helix</keyword>
<feature type="compositionally biased region" description="Gly residues" evidence="14">
    <location>
        <begin position="751"/>
        <end position="760"/>
    </location>
</feature>
<dbReference type="InterPro" id="IPR012338">
    <property type="entry name" value="Beta-lactam/transpept-like"/>
</dbReference>
<reference evidence="18 19" key="1">
    <citation type="journal article" date="2015" name="Int J Genomics">
        <title>Comparative Genomics Revealed Genetic Diversity and Species/Strain-Level Differences in Carbohydrate Metabolism of Three Probiotic Bifidobacterial Species.</title>
        <authorList>
            <person name="Odamaki T."/>
            <person name="Horigome A."/>
            <person name="Sugahara H."/>
            <person name="Hashikura N."/>
            <person name="Minami J."/>
            <person name="Xiao J.Z."/>
            <person name="Abe F."/>
        </authorList>
    </citation>
    <scope>NUCLEOTIDE SEQUENCE [LARGE SCALE GENOMIC DNA]</scope>
    <source>
        <strain evidence="18 19">MCC 0483</strain>
    </source>
</reference>
<evidence type="ECO:0000256" key="15">
    <source>
        <dbReference type="SAM" id="Phobius"/>
    </source>
</evidence>
<keyword evidence="7" id="KW-0378">Hydrolase</keyword>
<dbReference type="Gene3D" id="1.10.3810.10">
    <property type="entry name" value="Biosynthetic peptidoglycan transglycosylase-like"/>
    <property type="match status" value="1"/>
</dbReference>
<feature type="domain" description="Glycosyl transferase family 51" evidence="17">
    <location>
        <begin position="105"/>
        <end position="276"/>
    </location>
</feature>
<evidence type="ECO:0000256" key="10">
    <source>
        <dbReference type="ARBA" id="ARBA00023268"/>
    </source>
</evidence>
<keyword evidence="15" id="KW-0472">Membrane</keyword>